<sequence length="61" mass="7207">MWDEFLKRNKNANPFKTRTLPYFEDLSMIYGKDRATRKDTQTTIGVIEDLEREENDHGGTI</sequence>
<evidence type="ECO:0000313" key="1">
    <source>
        <dbReference type="EMBL" id="MBA0839534.1"/>
    </source>
</evidence>
<organism evidence="1 2">
    <name type="scientific">Gossypium armourianum</name>
    <dbReference type="NCBI Taxonomy" id="34283"/>
    <lineage>
        <taxon>Eukaryota</taxon>
        <taxon>Viridiplantae</taxon>
        <taxon>Streptophyta</taxon>
        <taxon>Embryophyta</taxon>
        <taxon>Tracheophyta</taxon>
        <taxon>Spermatophyta</taxon>
        <taxon>Magnoliopsida</taxon>
        <taxon>eudicotyledons</taxon>
        <taxon>Gunneridae</taxon>
        <taxon>Pentapetalae</taxon>
        <taxon>rosids</taxon>
        <taxon>malvids</taxon>
        <taxon>Malvales</taxon>
        <taxon>Malvaceae</taxon>
        <taxon>Malvoideae</taxon>
        <taxon>Gossypium</taxon>
    </lineage>
</organism>
<proteinExistence type="predicted"/>
<dbReference type="PANTHER" id="PTHR48464">
    <property type="match status" value="1"/>
</dbReference>
<dbReference type="Proteomes" id="UP000593575">
    <property type="component" value="Unassembled WGS sequence"/>
</dbReference>
<reference evidence="1 2" key="1">
    <citation type="journal article" date="2019" name="Genome Biol. Evol.">
        <title>Insights into the evolution of the New World diploid cottons (Gossypium, subgenus Houzingenia) based on genome sequencing.</title>
        <authorList>
            <person name="Grover C.E."/>
            <person name="Arick M.A. 2nd"/>
            <person name="Thrash A."/>
            <person name="Conover J.L."/>
            <person name="Sanders W.S."/>
            <person name="Peterson D.G."/>
            <person name="Frelichowski J.E."/>
            <person name="Scheffler J.A."/>
            <person name="Scheffler B.E."/>
            <person name="Wendel J.F."/>
        </authorList>
    </citation>
    <scope>NUCLEOTIDE SEQUENCE [LARGE SCALE GENOMIC DNA]</scope>
    <source>
        <strain evidence="1">6</strain>
        <tissue evidence="1">Leaf</tissue>
    </source>
</reference>
<gene>
    <name evidence="1" type="ORF">Goarm_005246</name>
</gene>
<comment type="caution">
    <text evidence="1">The sequence shown here is derived from an EMBL/GenBank/DDBJ whole genome shotgun (WGS) entry which is preliminary data.</text>
</comment>
<name>A0A7J9JZD3_9ROSI</name>
<dbReference type="AlphaFoldDB" id="A0A7J9JZD3"/>
<evidence type="ECO:0000313" key="2">
    <source>
        <dbReference type="Proteomes" id="UP000593575"/>
    </source>
</evidence>
<dbReference type="EMBL" id="JABFAE010000010">
    <property type="protein sequence ID" value="MBA0839534.1"/>
    <property type="molecule type" value="Genomic_DNA"/>
</dbReference>
<dbReference type="PANTHER" id="PTHR48464:SF1">
    <property type="entry name" value="MYB_SANT-LIKE DOMAIN-CONTAINING PROTEIN"/>
    <property type="match status" value="1"/>
</dbReference>
<protein>
    <submittedName>
        <fullName evidence="1">Uncharacterized protein</fullName>
    </submittedName>
</protein>
<keyword evidence="2" id="KW-1185">Reference proteome</keyword>
<accession>A0A7J9JZD3</accession>